<dbReference type="PANTHER" id="PTHR22761">
    <property type="entry name" value="CHARGED MULTIVESICULAR BODY PROTEIN"/>
    <property type="match status" value="1"/>
</dbReference>
<dbReference type="RefSeq" id="XP_022383997.1">
    <property type="nucleotide sequence ID" value="XM_022537949.1"/>
</dbReference>
<reference evidence="3 4" key="1">
    <citation type="journal article" date="2016" name="Genome Biol. Evol.">
        <title>Draft genome sequence of an aflatoxigenic Aspergillus species, A. bombycis.</title>
        <authorList>
            <person name="Moore G.G."/>
            <person name="Mack B.M."/>
            <person name="Beltz S.B."/>
            <person name="Gilbert M.K."/>
        </authorList>
    </citation>
    <scope>NUCLEOTIDE SEQUENCE [LARGE SCALE GENOMIC DNA]</scope>
    <source>
        <strain evidence="4">NRRL 26010</strain>
    </source>
</reference>
<dbReference type="EMBL" id="LYCR01000151">
    <property type="protein sequence ID" value="OGM40280.1"/>
    <property type="molecule type" value="Genomic_DNA"/>
</dbReference>
<sequence length="451" mass="49926">MNDLLNFILSQDAFRKNRLPSLYSDFAIHRKTNPDGYAVNVAAWEQALTKAAKHGYISSSHGQLSTPSKGATRKSDHLILRADKSLLRDLEIPEWGQPVALGAVLKPQWRLIDPGVLNPWNVMSWGLKQLKGVVVGTDESSPGLQGQEWILVENLKEAAGGIVKQVMGQSPSNADLIYSKESFVNEFGTILNHDSELSEADFDVLLLYLSRDSGAIAYDGKTIKFRPSNDAPREITQQDSTVASIKALMATMTKQVEGLENKISELNSTAKAALHNKNRISALSAVRSKKLAERNLQQRLDTLAQLEEVYSKIEQATGQVEYVQVMEASTGVLRGLNTQIGGAERVEDVVDELRDEMSKVDEIGNIMNEAGPQVDEAEIDEELEELENRERQAVEEEEAEKTRQKLAELDDLEQKAQEAARIAASEQNVDSELEERLSRMSVEESPSTAAQ</sequence>
<dbReference type="GO" id="GO:0005771">
    <property type="term" value="C:multivesicular body"/>
    <property type="evidence" value="ECO:0007669"/>
    <property type="project" value="TreeGrafter"/>
</dbReference>
<dbReference type="GO" id="GO:0006900">
    <property type="term" value="P:vesicle budding from membrane"/>
    <property type="evidence" value="ECO:0007669"/>
    <property type="project" value="TreeGrafter"/>
</dbReference>
<name>A0A1F7ZLF0_9EURO</name>
<keyword evidence="1" id="KW-0175">Coiled coil</keyword>
<feature type="coiled-coil region" evidence="1">
    <location>
        <begin position="242"/>
        <end position="316"/>
    </location>
</feature>
<evidence type="ECO:0000256" key="2">
    <source>
        <dbReference type="SAM" id="MobiDB-lite"/>
    </source>
</evidence>
<dbReference type="GO" id="GO:0032511">
    <property type="term" value="P:late endosome to vacuole transport via multivesicular body sorting pathway"/>
    <property type="evidence" value="ECO:0007669"/>
    <property type="project" value="TreeGrafter"/>
</dbReference>
<dbReference type="InterPro" id="IPR005024">
    <property type="entry name" value="Snf7_fam"/>
</dbReference>
<dbReference type="GO" id="GO:0000815">
    <property type="term" value="C:ESCRT III complex"/>
    <property type="evidence" value="ECO:0007669"/>
    <property type="project" value="TreeGrafter"/>
</dbReference>
<evidence type="ECO:0000256" key="1">
    <source>
        <dbReference type="SAM" id="Coils"/>
    </source>
</evidence>
<dbReference type="Proteomes" id="UP000179179">
    <property type="component" value="Unassembled WGS sequence"/>
</dbReference>
<proteinExistence type="predicted"/>
<protein>
    <submittedName>
        <fullName evidence="3">SNF7 family protein</fullName>
    </submittedName>
</protein>
<feature type="region of interest" description="Disordered" evidence="2">
    <location>
        <begin position="387"/>
        <end position="451"/>
    </location>
</feature>
<gene>
    <name evidence="3" type="ORF">ABOM_010821</name>
</gene>
<comment type="caution">
    <text evidence="3">The sequence shown here is derived from an EMBL/GenBank/DDBJ whole genome shotgun (WGS) entry which is preliminary data.</text>
</comment>
<feature type="compositionally biased region" description="Basic and acidic residues" evidence="2">
    <location>
        <begin position="387"/>
        <end position="418"/>
    </location>
</feature>
<dbReference type="Gene3D" id="6.10.140.1230">
    <property type="match status" value="1"/>
</dbReference>
<dbReference type="AlphaFoldDB" id="A0A1F7ZLF0"/>
<evidence type="ECO:0000313" key="3">
    <source>
        <dbReference type="EMBL" id="OGM40280.1"/>
    </source>
</evidence>
<dbReference type="PANTHER" id="PTHR22761:SF18">
    <property type="entry name" value="SORTING PROTEIN SNF7 FAMILY PROTEIN, PUTATIVE (AFU_ORTHOLOGUE AFUA_2G16692)-RELATED"/>
    <property type="match status" value="1"/>
</dbReference>
<accession>A0A1F7ZLF0</accession>
<organism evidence="3 4">
    <name type="scientific">Aspergillus bombycis</name>
    <dbReference type="NCBI Taxonomy" id="109264"/>
    <lineage>
        <taxon>Eukaryota</taxon>
        <taxon>Fungi</taxon>
        <taxon>Dikarya</taxon>
        <taxon>Ascomycota</taxon>
        <taxon>Pezizomycotina</taxon>
        <taxon>Eurotiomycetes</taxon>
        <taxon>Eurotiomycetidae</taxon>
        <taxon>Eurotiales</taxon>
        <taxon>Aspergillaceae</taxon>
        <taxon>Aspergillus</taxon>
    </lineage>
</organism>
<dbReference type="GeneID" id="34454211"/>
<dbReference type="STRING" id="109264.A0A1F7ZLF0"/>
<evidence type="ECO:0000313" key="4">
    <source>
        <dbReference type="Proteomes" id="UP000179179"/>
    </source>
</evidence>
<dbReference type="GO" id="GO:0009898">
    <property type="term" value="C:cytoplasmic side of plasma membrane"/>
    <property type="evidence" value="ECO:0007669"/>
    <property type="project" value="TreeGrafter"/>
</dbReference>
<dbReference type="Pfam" id="PF03357">
    <property type="entry name" value="Snf7"/>
    <property type="match status" value="1"/>
</dbReference>
<dbReference type="OrthoDB" id="10250120at2759"/>
<keyword evidence="4" id="KW-1185">Reference proteome</keyword>